<accession>A0A0D2BR08</accession>
<protein>
    <submittedName>
        <fullName evidence="2">Uncharacterized protein</fullName>
    </submittedName>
</protein>
<keyword evidence="3" id="KW-1185">Reference proteome</keyword>
<dbReference type="EMBL" id="KN847320">
    <property type="protein sequence ID" value="KIW54951.1"/>
    <property type="molecule type" value="Genomic_DNA"/>
</dbReference>
<feature type="region of interest" description="Disordered" evidence="1">
    <location>
        <begin position="95"/>
        <end position="114"/>
    </location>
</feature>
<name>A0A0D2BR08_9EURO</name>
<evidence type="ECO:0000256" key="1">
    <source>
        <dbReference type="SAM" id="MobiDB-lite"/>
    </source>
</evidence>
<feature type="compositionally biased region" description="Low complexity" evidence="1">
    <location>
        <begin position="95"/>
        <end position="104"/>
    </location>
</feature>
<dbReference type="AlphaFoldDB" id="A0A0D2BR08"/>
<proteinExistence type="predicted"/>
<dbReference type="GeneID" id="25329179"/>
<dbReference type="RefSeq" id="XP_013315535.1">
    <property type="nucleotide sequence ID" value="XM_013460081.1"/>
</dbReference>
<dbReference type="HOGENOM" id="CLU_1570683_0_0_1"/>
<evidence type="ECO:0000313" key="2">
    <source>
        <dbReference type="EMBL" id="KIW54951.1"/>
    </source>
</evidence>
<evidence type="ECO:0000313" key="3">
    <source>
        <dbReference type="Proteomes" id="UP000054342"/>
    </source>
</evidence>
<organism evidence="2 3">
    <name type="scientific">Exophiala xenobiotica</name>
    <dbReference type="NCBI Taxonomy" id="348802"/>
    <lineage>
        <taxon>Eukaryota</taxon>
        <taxon>Fungi</taxon>
        <taxon>Dikarya</taxon>
        <taxon>Ascomycota</taxon>
        <taxon>Pezizomycotina</taxon>
        <taxon>Eurotiomycetes</taxon>
        <taxon>Chaetothyriomycetidae</taxon>
        <taxon>Chaetothyriales</taxon>
        <taxon>Herpotrichiellaceae</taxon>
        <taxon>Exophiala</taxon>
    </lineage>
</organism>
<dbReference type="OrthoDB" id="10563875at2759"/>
<dbReference type="Proteomes" id="UP000054342">
    <property type="component" value="Unassembled WGS sequence"/>
</dbReference>
<sequence length="170" mass="18955">MDPAANYQASKEAYELRRASREANLLVLRDREKKIAKRRARPELDIEAPVLLPPLTYKPVETATTPAQAEDVDVDADDWTAIDAEDVAEAEAQALNKPSTTTTTMNKQRTNATERDARDVQLVRLYIKEINSGMRPDAVARKYHISVLNMVESIAKFAAQRDAEAMKAGT</sequence>
<gene>
    <name evidence="2" type="ORF">PV05_07271</name>
</gene>
<reference evidence="2 3" key="1">
    <citation type="submission" date="2015-01" db="EMBL/GenBank/DDBJ databases">
        <title>The Genome Sequence of Exophiala xenobiotica CBS118157.</title>
        <authorList>
            <consortium name="The Broad Institute Genomics Platform"/>
            <person name="Cuomo C."/>
            <person name="de Hoog S."/>
            <person name="Gorbushina A."/>
            <person name="Stielow B."/>
            <person name="Teixiera M."/>
            <person name="Abouelleil A."/>
            <person name="Chapman S.B."/>
            <person name="Priest M."/>
            <person name="Young S.K."/>
            <person name="Wortman J."/>
            <person name="Nusbaum C."/>
            <person name="Birren B."/>
        </authorList>
    </citation>
    <scope>NUCLEOTIDE SEQUENCE [LARGE SCALE GENOMIC DNA]</scope>
    <source>
        <strain evidence="2 3">CBS 118157</strain>
    </source>
</reference>